<evidence type="ECO:0000313" key="3">
    <source>
        <dbReference type="Proteomes" id="UP001199260"/>
    </source>
</evidence>
<accession>A0AAW4Y163</accession>
<evidence type="ECO:0000256" key="1">
    <source>
        <dbReference type="SAM" id="Phobius"/>
    </source>
</evidence>
<sequence>MWEFFTTSLVFMLAPMFWSAIHVGAVTWDAFNHHIYLGRQAIEGSRLSYDYFATGSMSCQYPLGYAPLVWMLDNGWPGKYIFQVLAFLAALSAPASWLIMWSVVPGRTASAAMIRIAATALAMSGVLWWKLQGQTSNDALSMSLEIWAVALAMLCVEGQNEKKTRWQFIFCAVAGSLAGLGFVIKLSQFIGIAAVACIILFINGKWAYRFQLLSIFGLSALITFAIMGGAWAIASWDACGSPIYPFMVDYFRNLSMPWRM</sequence>
<protein>
    <recommendedName>
        <fullName evidence="4">Glycosyltransferase RgtA/B/C/D-like domain-containing protein</fullName>
    </recommendedName>
</protein>
<reference evidence="2 3" key="1">
    <citation type="submission" date="2021-11" db="EMBL/GenBank/DDBJ databases">
        <title>Genome sequence.</title>
        <authorList>
            <person name="Sun Q."/>
        </authorList>
    </citation>
    <scope>NUCLEOTIDE SEQUENCE [LARGE SCALE GENOMIC DNA]</scope>
    <source>
        <strain evidence="2 3">KCTC 12005</strain>
    </source>
</reference>
<dbReference type="Proteomes" id="UP001199260">
    <property type="component" value="Unassembled WGS sequence"/>
</dbReference>
<dbReference type="RefSeq" id="WP_230779813.1">
    <property type="nucleotide sequence ID" value="NZ_JAJNCT010000030.1"/>
</dbReference>
<keyword evidence="1" id="KW-0812">Transmembrane</keyword>
<keyword evidence="1" id="KW-1133">Transmembrane helix</keyword>
<dbReference type="AlphaFoldDB" id="A0AAW4Y163"/>
<gene>
    <name evidence="2" type="ORF">LPW39_21065</name>
</gene>
<evidence type="ECO:0008006" key="4">
    <source>
        <dbReference type="Google" id="ProtNLM"/>
    </source>
</evidence>
<dbReference type="EMBL" id="JAJNCT010000030">
    <property type="protein sequence ID" value="MCD2167615.1"/>
    <property type="molecule type" value="Genomic_DNA"/>
</dbReference>
<keyword evidence="1" id="KW-0472">Membrane</keyword>
<keyword evidence="3" id="KW-1185">Reference proteome</keyword>
<proteinExistence type="predicted"/>
<evidence type="ECO:0000313" key="2">
    <source>
        <dbReference type="EMBL" id="MCD2167615.1"/>
    </source>
</evidence>
<name>A0AAW4Y163_9BURK</name>
<feature type="transmembrane region" description="Helical" evidence="1">
    <location>
        <begin position="80"/>
        <end position="100"/>
    </location>
</feature>
<organism evidence="2 3">
    <name type="scientific">Comamonas koreensis</name>
    <dbReference type="NCBI Taxonomy" id="160825"/>
    <lineage>
        <taxon>Bacteria</taxon>
        <taxon>Pseudomonadati</taxon>
        <taxon>Pseudomonadota</taxon>
        <taxon>Betaproteobacteria</taxon>
        <taxon>Burkholderiales</taxon>
        <taxon>Comamonadaceae</taxon>
        <taxon>Comamonas</taxon>
    </lineage>
</organism>
<comment type="caution">
    <text evidence="2">The sequence shown here is derived from an EMBL/GenBank/DDBJ whole genome shotgun (WGS) entry which is preliminary data.</text>
</comment>
<feature type="transmembrane region" description="Helical" evidence="1">
    <location>
        <begin position="137"/>
        <end position="156"/>
    </location>
</feature>
<feature type="transmembrane region" description="Helical" evidence="1">
    <location>
        <begin position="215"/>
        <end position="234"/>
    </location>
</feature>
<feature type="transmembrane region" description="Helical" evidence="1">
    <location>
        <begin position="190"/>
        <end position="208"/>
    </location>
</feature>
<feature type="transmembrane region" description="Helical" evidence="1">
    <location>
        <begin position="112"/>
        <end position="131"/>
    </location>
</feature>